<evidence type="ECO:0000313" key="2">
    <source>
        <dbReference type="Proteomes" id="UP000005955"/>
    </source>
</evidence>
<evidence type="ECO:0000313" key="1">
    <source>
        <dbReference type="EMBL" id="EGF16245.1"/>
    </source>
</evidence>
<reference evidence="1 2" key="1">
    <citation type="submission" date="2011-02" db="EMBL/GenBank/DDBJ databases">
        <authorList>
            <person name="Muzny D."/>
            <person name="Qin X."/>
            <person name="Deng J."/>
            <person name="Jiang H."/>
            <person name="Liu Y."/>
            <person name="Qu J."/>
            <person name="Song X.-Z."/>
            <person name="Zhang L."/>
            <person name="Thornton R."/>
            <person name="Coyle M."/>
            <person name="Francisco L."/>
            <person name="Jackson L."/>
            <person name="Javaid M."/>
            <person name="Korchina V."/>
            <person name="Kovar C."/>
            <person name="Mata R."/>
            <person name="Mathew T."/>
            <person name="Ngo R."/>
            <person name="Nguyen L."/>
            <person name="Nguyen N."/>
            <person name="Okwuonu G."/>
            <person name="Ongeri F."/>
            <person name="Pham C."/>
            <person name="Simmons D."/>
            <person name="Wilczek-Boney K."/>
            <person name="Hale W."/>
            <person name="Jakkamsetti A."/>
            <person name="Pham P."/>
            <person name="Ruth R."/>
            <person name="San Lucas F."/>
            <person name="Warren J."/>
            <person name="Zhang J."/>
            <person name="Zhao Z."/>
            <person name="Zhou C."/>
            <person name="Zhu D."/>
            <person name="Lee S."/>
            <person name="Bess C."/>
            <person name="Blankenburg K."/>
            <person name="Forbes L."/>
            <person name="Fu Q."/>
            <person name="Gubbala S."/>
            <person name="Hirani K."/>
            <person name="Jayaseelan J.C."/>
            <person name="Lara F."/>
            <person name="Munidasa M."/>
            <person name="Palculict T."/>
            <person name="Patil S."/>
            <person name="Pu L.-L."/>
            <person name="Saada N."/>
            <person name="Tang L."/>
            <person name="Weissenberger G."/>
            <person name="Zhu Y."/>
            <person name="Hemphill L."/>
            <person name="Shang Y."/>
            <person name="Youmans B."/>
            <person name="Ayvaz T."/>
            <person name="Ross M."/>
            <person name="Santibanez J."/>
            <person name="Aqrawi P."/>
            <person name="Gross S."/>
            <person name="Joshi V."/>
            <person name="Fowler G."/>
            <person name="Nazareth L."/>
            <person name="Reid J."/>
            <person name="Worley K."/>
            <person name="Petrosino J."/>
            <person name="Highlander S."/>
            <person name="Gibbs R."/>
        </authorList>
    </citation>
    <scope>NUCLEOTIDE SEQUENCE [LARGE SCALE GENOMIC DNA]</scope>
    <source>
        <strain evidence="1 2">SK330</strain>
    </source>
</reference>
<dbReference type="AlphaFoldDB" id="F2C5R2"/>
<sequence>MTETILNWVNICVKKDEEILLLNRQHDNFKGWIQQGGFTSLGIEKA</sequence>
<dbReference type="PATRIC" id="fig|888813.3.peg.409"/>
<proteinExistence type="predicted"/>
<evidence type="ECO:0008006" key="3">
    <source>
        <dbReference type="Google" id="ProtNLM"/>
    </source>
</evidence>
<gene>
    <name evidence="1" type="ORF">HMPREF9386_0415</name>
</gene>
<dbReference type="HOGENOM" id="CLU_3205990_0_0_9"/>
<accession>F2C5R2</accession>
<dbReference type="Proteomes" id="UP000005955">
    <property type="component" value="Unassembled WGS sequence"/>
</dbReference>
<name>F2C5R2_STRSA</name>
<comment type="caution">
    <text evidence="1">The sequence shown here is derived from an EMBL/GenBank/DDBJ whole genome shotgun (WGS) entry which is preliminary data.</text>
</comment>
<protein>
    <recommendedName>
        <fullName evidence="3">MutT/NUDIX family protein</fullName>
    </recommendedName>
</protein>
<organism evidence="1 2">
    <name type="scientific">Streptococcus sanguinis SK330</name>
    <dbReference type="NCBI Taxonomy" id="888813"/>
    <lineage>
        <taxon>Bacteria</taxon>
        <taxon>Bacillati</taxon>
        <taxon>Bacillota</taxon>
        <taxon>Bacilli</taxon>
        <taxon>Lactobacillales</taxon>
        <taxon>Streptococcaceae</taxon>
        <taxon>Streptococcus</taxon>
    </lineage>
</organism>
<dbReference type="EMBL" id="AFBD01000001">
    <property type="protein sequence ID" value="EGF16245.1"/>
    <property type="molecule type" value="Genomic_DNA"/>
</dbReference>